<evidence type="ECO:0000259" key="13">
    <source>
        <dbReference type="PROSITE" id="PS51918"/>
    </source>
</evidence>
<dbReference type="InterPro" id="IPR006638">
    <property type="entry name" value="Elp3/MiaA/NifB-like_rSAM"/>
</dbReference>
<dbReference type="InterPro" id="IPR013848">
    <property type="entry name" value="Methylthiotransferase_N"/>
</dbReference>
<evidence type="ECO:0000256" key="4">
    <source>
        <dbReference type="ARBA" id="ARBA00022679"/>
    </source>
</evidence>
<comment type="catalytic activity">
    <reaction evidence="10">
        <text>L-aspartate(89)-[ribosomal protein uS12]-hydrogen + (sulfur carrier)-SH + AH2 + 2 S-adenosyl-L-methionine = 3-methylsulfanyl-L-aspartate(89)-[ribosomal protein uS12]-hydrogen + (sulfur carrier)-H + 5'-deoxyadenosine + L-methionine + A + S-adenosyl-L-homocysteine + 2 H(+)</text>
        <dbReference type="Rhea" id="RHEA:37087"/>
        <dbReference type="Rhea" id="RHEA-COMP:10460"/>
        <dbReference type="Rhea" id="RHEA-COMP:10461"/>
        <dbReference type="Rhea" id="RHEA-COMP:14737"/>
        <dbReference type="Rhea" id="RHEA-COMP:14739"/>
        <dbReference type="ChEBI" id="CHEBI:13193"/>
        <dbReference type="ChEBI" id="CHEBI:15378"/>
        <dbReference type="ChEBI" id="CHEBI:17319"/>
        <dbReference type="ChEBI" id="CHEBI:17499"/>
        <dbReference type="ChEBI" id="CHEBI:29917"/>
        <dbReference type="ChEBI" id="CHEBI:29961"/>
        <dbReference type="ChEBI" id="CHEBI:57844"/>
        <dbReference type="ChEBI" id="CHEBI:57856"/>
        <dbReference type="ChEBI" id="CHEBI:59789"/>
        <dbReference type="ChEBI" id="CHEBI:64428"/>
        <dbReference type="ChEBI" id="CHEBI:73599"/>
        <dbReference type="EC" id="2.8.4.4"/>
    </reaction>
</comment>
<evidence type="ECO:0000256" key="5">
    <source>
        <dbReference type="ARBA" id="ARBA00022691"/>
    </source>
</evidence>
<dbReference type="SFLD" id="SFLDG01061">
    <property type="entry name" value="methylthiotransferase"/>
    <property type="match status" value="1"/>
</dbReference>
<dbReference type="PROSITE" id="PS51449">
    <property type="entry name" value="MTTASE_N"/>
    <property type="match status" value="1"/>
</dbReference>
<dbReference type="AlphaFoldDB" id="A0AAT9LC62"/>
<comment type="similarity">
    <text evidence="10">Belongs to the methylthiotransferase family. RimO subfamily.</text>
</comment>
<reference evidence="14" key="2">
    <citation type="journal article" date="2023" name="Biology">
        <title>Prokaryotic Life Associated with Coal-Fire Gas Vents Revealed by Metagenomics.</title>
        <authorList>
            <person name="Kadnikov V.V."/>
            <person name="Mardanov A.V."/>
            <person name="Beletsky A.V."/>
            <person name="Karnachuk O.V."/>
            <person name="Ravin N.V."/>
        </authorList>
    </citation>
    <scope>NUCLEOTIDE SEQUENCE</scope>
    <source>
        <strain evidence="14">Bu02</strain>
    </source>
</reference>
<dbReference type="InterPro" id="IPR012340">
    <property type="entry name" value="NA-bd_OB-fold"/>
</dbReference>
<dbReference type="GO" id="GO:0005840">
    <property type="term" value="C:ribosome"/>
    <property type="evidence" value="ECO:0007669"/>
    <property type="project" value="UniProtKB-KW"/>
</dbReference>
<dbReference type="GO" id="GO:0035599">
    <property type="term" value="F:aspartic acid methylthiotransferase activity"/>
    <property type="evidence" value="ECO:0007669"/>
    <property type="project" value="TreeGrafter"/>
</dbReference>
<dbReference type="Pfam" id="PF04055">
    <property type="entry name" value="Radical_SAM"/>
    <property type="match status" value="1"/>
</dbReference>
<evidence type="ECO:0000259" key="12">
    <source>
        <dbReference type="PROSITE" id="PS51449"/>
    </source>
</evidence>
<feature type="domain" description="Radical SAM core" evidence="13">
    <location>
        <begin position="150"/>
        <end position="378"/>
    </location>
</feature>
<feature type="domain" description="TRAM" evidence="11">
    <location>
        <begin position="381"/>
        <end position="447"/>
    </location>
</feature>
<keyword evidence="3 10" id="KW-0963">Cytoplasm</keyword>
<dbReference type="Gene3D" id="3.40.50.12160">
    <property type="entry name" value="Methylthiotransferase, N-terminal domain"/>
    <property type="match status" value="1"/>
</dbReference>
<feature type="binding site" evidence="10">
    <location>
        <position position="49"/>
    </location>
    <ligand>
        <name>[4Fe-4S] cluster</name>
        <dbReference type="ChEBI" id="CHEBI:49883"/>
        <label>1</label>
    </ligand>
</feature>
<dbReference type="PROSITE" id="PS50926">
    <property type="entry name" value="TRAM"/>
    <property type="match status" value="1"/>
</dbReference>
<dbReference type="Pfam" id="PF00919">
    <property type="entry name" value="UPF0004"/>
    <property type="match status" value="1"/>
</dbReference>
<evidence type="ECO:0000256" key="9">
    <source>
        <dbReference type="ARBA" id="ARBA00051425"/>
    </source>
</evidence>
<evidence type="ECO:0000259" key="11">
    <source>
        <dbReference type="PROSITE" id="PS50926"/>
    </source>
</evidence>
<name>A0AAT9LC62_9FIRM</name>
<dbReference type="SMART" id="SM00729">
    <property type="entry name" value="Elp3"/>
    <property type="match status" value="1"/>
</dbReference>
<proteinExistence type="inferred from homology"/>
<dbReference type="PANTHER" id="PTHR43837:SF1">
    <property type="entry name" value="RIBOSOMAL PROTEIN US12 METHYLTHIOTRANSFERASE RIMO"/>
    <property type="match status" value="1"/>
</dbReference>
<keyword evidence="14" id="KW-0689">Ribosomal protein</keyword>
<comment type="catalytic activity">
    <reaction evidence="9">
        <text>N(6)-dimethylallyladenosine(37) in tRNA + (sulfur carrier)-SH + AH2 + 2 S-adenosyl-L-methionine = 2-methylsulfanyl-N(6)-dimethylallyladenosine(37) in tRNA + (sulfur carrier)-H + 5'-deoxyadenosine + L-methionine + A + S-adenosyl-L-homocysteine + 2 H(+)</text>
        <dbReference type="Rhea" id="RHEA:37067"/>
        <dbReference type="Rhea" id="RHEA-COMP:10375"/>
        <dbReference type="Rhea" id="RHEA-COMP:10376"/>
        <dbReference type="Rhea" id="RHEA-COMP:14737"/>
        <dbReference type="Rhea" id="RHEA-COMP:14739"/>
        <dbReference type="ChEBI" id="CHEBI:13193"/>
        <dbReference type="ChEBI" id="CHEBI:15378"/>
        <dbReference type="ChEBI" id="CHEBI:17319"/>
        <dbReference type="ChEBI" id="CHEBI:17499"/>
        <dbReference type="ChEBI" id="CHEBI:29917"/>
        <dbReference type="ChEBI" id="CHEBI:57844"/>
        <dbReference type="ChEBI" id="CHEBI:57856"/>
        <dbReference type="ChEBI" id="CHEBI:59789"/>
        <dbReference type="ChEBI" id="CHEBI:64428"/>
        <dbReference type="ChEBI" id="CHEBI:74415"/>
        <dbReference type="ChEBI" id="CHEBI:74417"/>
        <dbReference type="EC" id="2.8.4.3"/>
    </reaction>
</comment>
<comment type="subcellular location">
    <subcellularLocation>
        <location evidence="10">Cytoplasm</location>
    </subcellularLocation>
</comment>
<keyword evidence="6 10" id="KW-0479">Metal-binding</keyword>
<dbReference type="FunFam" id="3.80.30.20:FF:000001">
    <property type="entry name" value="tRNA-2-methylthio-N(6)-dimethylallyladenosine synthase 2"/>
    <property type="match status" value="1"/>
</dbReference>
<dbReference type="GO" id="GO:0005829">
    <property type="term" value="C:cytosol"/>
    <property type="evidence" value="ECO:0007669"/>
    <property type="project" value="TreeGrafter"/>
</dbReference>
<feature type="binding site" evidence="10">
    <location>
        <position position="171"/>
    </location>
    <ligand>
        <name>[4Fe-4S] cluster</name>
        <dbReference type="ChEBI" id="CHEBI:49883"/>
        <label>2</label>
        <note>4Fe-4S-S-AdoMet</note>
    </ligand>
</feature>
<feature type="binding site" evidence="10">
    <location>
        <position position="13"/>
    </location>
    <ligand>
        <name>[4Fe-4S] cluster</name>
        <dbReference type="ChEBI" id="CHEBI:49883"/>
        <label>1</label>
    </ligand>
</feature>
<keyword evidence="8 10" id="KW-0411">Iron-sulfur</keyword>
<gene>
    <name evidence="10 14" type="primary">rimO</name>
    <name evidence="14" type="ORF">IMF26_00780</name>
</gene>
<dbReference type="CDD" id="cd01335">
    <property type="entry name" value="Radical_SAM"/>
    <property type="match status" value="1"/>
</dbReference>
<feature type="binding site" evidence="10">
    <location>
        <position position="88"/>
    </location>
    <ligand>
        <name>[4Fe-4S] cluster</name>
        <dbReference type="ChEBI" id="CHEBI:49883"/>
        <label>1</label>
    </ligand>
</feature>
<dbReference type="PROSITE" id="PS01278">
    <property type="entry name" value="MTTASE_RADICAL"/>
    <property type="match status" value="1"/>
</dbReference>
<dbReference type="GO" id="GO:0035597">
    <property type="term" value="F:tRNA-2-methylthio-N(6)-dimethylallyladenosine(37) synthase activity"/>
    <property type="evidence" value="ECO:0007669"/>
    <property type="project" value="UniProtKB-EC"/>
</dbReference>
<feature type="domain" description="MTTase N-terminal" evidence="12">
    <location>
        <begin position="4"/>
        <end position="125"/>
    </location>
</feature>
<dbReference type="SFLD" id="SFLDG01082">
    <property type="entry name" value="B12-binding_domain_containing"/>
    <property type="match status" value="1"/>
</dbReference>
<dbReference type="InterPro" id="IPR005839">
    <property type="entry name" value="Methylthiotransferase"/>
</dbReference>
<dbReference type="InterPro" id="IPR020612">
    <property type="entry name" value="Methylthiotransferase_CS"/>
</dbReference>
<dbReference type="SUPFAM" id="SSF102114">
    <property type="entry name" value="Radical SAM enzymes"/>
    <property type="match status" value="1"/>
</dbReference>
<dbReference type="InterPro" id="IPR058240">
    <property type="entry name" value="rSAM_sf"/>
</dbReference>
<keyword evidence="5 10" id="KW-0949">S-adenosyl-L-methionine</keyword>
<dbReference type="Pfam" id="PF18693">
    <property type="entry name" value="TRAM_2"/>
    <property type="match status" value="1"/>
</dbReference>
<organism evidence="14">
    <name type="scientific">Candidatus Fermentithermobacillus carboniphilus</name>
    <dbReference type="NCBI Taxonomy" id="3085328"/>
    <lineage>
        <taxon>Bacteria</taxon>
        <taxon>Bacillati</taxon>
        <taxon>Bacillota</taxon>
        <taxon>Candidatus Fermentithermobacillia</taxon>
        <taxon>Candidatus Fermentithermobacillales</taxon>
        <taxon>Candidatus Fermentithermobacillaceae</taxon>
        <taxon>Candidatus Fermentithermobacillus</taxon>
    </lineage>
</organism>
<evidence type="ECO:0000256" key="2">
    <source>
        <dbReference type="ARBA" id="ARBA00022485"/>
    </source>
</evidence>
<dbReference type="HAMAP" id="MF_01865">
    <property type="entry name" value="MTTase_RimO"/>
    <property type="match status" value="1"/>
</dbReference>
<keyword evidence="14" id="KW-0687">Ribonucleoprotein</keyword>
<dbReference type="GO" id="GO:0103039">
    <property type="term" value="F:protein methylthiotransferase activity"/>
    <property type="evidence" value="ECO:0007669"/>
    <property type="project" value="UniProtKB-EC"/>
</dbReference>
<dbReference type="InterPro" id="IPR005840">
    <property type="entry name" value="Ribosomal_uS12_MeSTrfase_RimO"/>
</dbReference>
<dbReference type="InterPro" id="IPR038135">
    <property type="entry name" value="Methylthiotransferase_N_sf"/>
</dbReference>
<accession>A0AAT9LC62</accession>
<evidence type="ECO:0000256" key="1">
    <source>
        <dbReference type="ARBA" id="ARBA00003234"/>
    </source>
</evidence>
<dbReference type="InterPro" id="IPR023404">
    <property type="entry name" value="rSAM_horseshoe"/>
</dbReference>
<evidence type="ECO:0000256" key="7">
    <source>
        <dbReference type="ARBA" id="ARBA00023004"/>
    </source>
</evidence>
<keyword evidence="4 10" id="KW-0808">Transferase</keyword>
<comment type="function">
    <text evidence="1">Catalyzes the methylthiolation of N6-(dimethylallyl)adenosine (i(6)A), leading to the formation of 2-methylthio-N6-(dimethylallyl)adenosine (ms(2)i(6)A) at position 37 in tRNAs that read codons beginning with uridine.</text>
</comment>
<comment type="cofactor">
    <cofactor evidence="10">
        <name>[4Fe-4S] cluster</name>
        <dbReference type="ChEBI" id="CHEBI:49883"/>
    </cofactor>
    <text evidence="10">Binds 2 [4Fe-4S] clusters. One cluster is coordinated with 3 cysteines and an exchangeable S-adenosyl-L-methionine.</text>
</comment>
<feature type="binding site" evidence="10">
    <location>
        <position position="164"/>
    </location>
    <ligand>
        <name>[4Fe-4S] cluster</name>
        <dbReference type="ChEBI" id="CHEBI:49883"/>
        <label>2</label>
        <note>4Fe-4S-S-AdoMet</note>
    </ligand>
</feature>
<dbReference type="Gene3D" id="2.40.50.140">
    <property type="entry name" value="Nucleic acid-binding proteins"/>
    <property type="match status" value="1"/>
</dbReference>
<dbReference type="NCBIfam" id="TIGR00089">
    <property type="entry name" value="MiaB/RimO family radical SAM methylthiotransferase"/>
    <property type="match status" value="1"/>
</dbReference>
<evidence type="ECO:0000313" key="14">
    <source>
        <dbReference type="EMBL" id="QUL98661.1"/>
    </source>
</evidence>
<keyword evidence="7 10" id="KW-0408">Iron</keyword>
<protein>
    <recommendedName>
        <fullName evidence="10">Ribosomal protein uS12 methylthiotransferase RimO</fullName>
        <shortName evidence="10">uS12 MTTase</shortName>
        <shortName evidence="10">uS12 methylthiotransferase</shortName>
        <ecNumber evidence="10">2.8.4.4</ecNumber>
    </recommendedName>
    <alternativeName>
        <fullName evidence="10">Ribosomal protein uS12 (aspartate-C(3))-methylthiotransferase</fullName>
    </alternativeName>
    <alternativeName>
        <fullName evidence="10">Ribosome maturation factor RimO</fullName>
    </alternativeName>
</protein>
<dbReference type="KEGG" id="fcz:IMF26_00780"/>
<dbReference type="FunFam" id="3.40.50.12160:FF:000003">
    <property type="entry name" value="CDK5 regulatory subunit-associated protein 1"/>
    <property type="match status" value="1"/>
</dbReference>
<dbReference type="Gene3D" id="3.80.30.20">
    <property type="entry name" value="tm_1862 like domain"/>
    <property type="match status" value="1"/>
</dbReference>
<dbReference type="GO" id="GO:0051539">
    <property type="term" value="F:4 iron, 4 sulfur cluster binding"/>
    <property type="evidence" value="ECO:0007669"/>
    <property type="project" value="UniProtKB-UniRule"/>
</dbReference>
<dbReference type="GO" id="GO:0046872">
    <property type="term" value="F:metal ion binding"/>
    <property type="evidence" value="ECO:0007669"/>
    <property type="project" value="UniProtKB-KW"/>
</dbReference>
<dbReference type="PANTHER" id="PTHR43837">
    <property type="entry name" value="RIBOSOMAL PROTEIN S12 METHYLTHIOTRANSFERASE RIMO"/>
    <property type="match status" value="1"/>
</dbReference>
<dbReference type="SFLD" id="SFLDS00029">
    <property type="entry name" value="Radical_SAM"/>
    <property type="match status" value="1"/>
</dbReference>
<reference evidence="14" key="1">
    <citation type="submission" date="2020-10" db="EMBL/GenBank/DDBJ databases">
        <authorList>
            <person name="Kadnikov V."/>
            <person name="Beletsky A.V."/>
            <person name="Mardanov A.V."/>
            <person name="Karnachuk O.V."/>
            <person name="Ravin N.V."/>
        </authorList>
    </citation>
    <scope>NUCLEOTIDE SEQUENCE</scope>
    <source>
        <strain evidence="14">Bu02</strain>
    </source>
</reference>
<evidence type="ECO:0000256" key="6">
    <source>
        <dbReference type="ARBA" id="ARBA00022723"/>
    </source>
</evidence>
<dbReference type="NCBIfam" id="TIGR01125">
    <property type="entry name" value="30S ribosomal protein S12 methylthiotransferase RimO"/>
    <property type="match status" value="1"/>
</dbReference>
<dbReference type="EC" id="2.8.4.4" evidence="10"/>
<evidence type="ECO:0000256" key="3">
    <source>
        <dbReference type="ARBA" id="ARBA00022490"/>
    </source>
</evidence>
<evidence type="ECO:0000256" key="8">
    <source>
        <dbReference type="ARBA" id="ARBA00023014"/>
    </source>
</evidence>
<dbReference type="InterPro" id="IPR007197">
    <property type="entry name" value="rSAM"/>
</dbReference>
<dbReference type="EMBL" id="CP062796">
    <property type="protein sequence ID" value="QUL98661.1"/>
    <property type="molecule type" value="Genomic_DNA"/>
</dbReference>
<dbReference type="PROSITE" id="PS51918">
    <property type="entry name" value="RADICAL_SAM"/>
    <property type="match status" value="1"/>
</dbReference>
<feature type="binding site" evidence="10">
    <location>
        <position position="168"/>
    </location>
    <ligand>
        <name>[4Fe-4S] cluster</name>
        <dbReference type="ChEBI" id="CHEBI:49883"/>
        <label>2</label>
        <note>4Fe-4S-S-AdoMet</note>
    </ligand>
</feature>
<keyword evidence="2 10" id="KW-0004">4Fe-4S</keyword>
<evidence type="ECO:0000256" key="10">
    <source>
        <dbReference type="HAMAP-Rule" id="MF_01865"/>
    </source>
</evidence>
<comment type="function">
    <text evidence="10">Catalyzes the methylthiolation of an aspartic acid residue of ribosomal protein uS12.</text>
</comment>
<dbReference type="InterPro" id="IPR002792">
    <property type="entry name" value="TRAM_dom"/>
</dbReference>
<dbReference type="SFLD" id="SFLDF00274">
    <property type="entry name" value="ribosomal_protein_S12_methylth"/>
    <property type="match status" value="1"/>
</dbReference>
<sequence>MRAKSCCILVYGCAKNQVDAEEMASRLRAEGFAIIGDPRQADVIIVHTCGFIEPAKKESIRGIFEACQAAKGQKEVSGKEPRVIVTGCLSQRYPDELLAEIPEIAGVAGTSSPRDIVEIVGEVLSGEQKVKRVGPPGRGVPGDSRYRLKEISTPWAYLRVSEGCRHRCTYCAIPSIRGSLVSRPEEDILEEARVLASRGAREINLIAQDLSDYGLDLYGERRLPQLIERLGEIPGVLWIRLLYVRPDGVTGKLAQAMTGPKVVPYVDMPIEHGSAKILKMMGRPGPQTILEAVNTLRDKVPGIAIRTTIIAGFPGETGEDVEKTREFLSAIRPHRVGVFPYSPEENTPASRFPGLLPERIREERAEAIRRLGLELSRQHSESLIGKEIPVLLLRPSSRNGYWIGRGPHQAPEVDGKIYVRAEGTAGDIVTAKVTRAGYLDLWARAITTP</sequence>